<evidence type="ECO:0000259" key="4">
    <source>
        <dbReference type="PROSITE" id="PS50042"/>
    </source>
</evidence>
<proteinExistence type="predicted"/>
<dbReference type="GO" id="GO:0005829">
    <property type="term" value="C:cytosol"/>
    <property type="evidence" value="ECO:0007669"/>
    <property type="project" value="TreeGrafter"/>
</dbReference>
<dbReference type="InterPro" id="IPR000595">
    <property type="entry name" value="cNMP-bd_dom"/>
</dbReference>
<evidence type="ECO:0000313" key="6">
    <source>
        <dbReference type="EMBL" id="MCT4372822.1"/>
    </source>
</evidence>
<dbReference type="PANTHER" id="PTHR24567">
    <property type="entry name" value="CRP FAMILY TRANSCRIPTIONAL REGULATORY PROTEIN"/>
    <property type="match status" value="1"/>
</dbReference>
<feature type="domain" description="HTH crp-type" evidence="5">
    <location>
        <begin position="152"/>
        <end position="223"/>
    </location>
</feature>
<gene>
    <name evidence="6" type="ORF">CLG85_021945</name>
    <name evidence="7" type="ORF">CLG85_13675</name>
</gene>
<protein>
    <submittedName>
        <fullName evidence="6">Crp/Fnr family transcriptional regulator</fullName>
    </submittedName>
</protein>
<dbReference type="PROSITE" id="PS51063">
    <property type="entry name" value="HTH_CRP_2"/>
    <property type="match status" value="1"/>
</dbReference>
<dbReference type="SUPFAM" id="SSF46785">
    <property type="entry name" value="Winged helix' DNA-binding domain"/>
    <property type="match status" value="1"/>
</dbReference>
<evidence type="ECO:0000256" key="1">
    <source>
        <dbReference type="ARBA" id="ARBA00023015"/>
    </source>
</evidence>
<dbReference type="InterPro" id="IPR018490">
    <property type="entry name" value="cNMP-bd_dom_sf"/>
</dbReference>
<evidence type="ECO:0000313" key="7">
    <source>
        <dbReference type="EMBL" id="PBD18626.1"/>
    </source>
</evidence>
<reference evidence="6" key="3">
    <citation type="submission" date="2024-05" db="EMBL/GenBank/DDBJ databases">
        <title>Yangia mangrovi SAOS 153D genome.</title>
        <authorList>
            <person name="Verma A."/>
            <person name="Pal Y."/>
            <person name="Sundharam S."/>
            <person name="Bisht B."/>
            <person name="Srinivasan K."/>
        </authorList>
    </citation>
    <scope>NUCLEOTIDE SEQUENCE</scope>
    <source>
        <strain evidence="6">SAOS 153D</strain>
    </source>
</reference>
<reference evidence="8" key="2">
    <citation type="submission" date="2023-07" db="EMBL/GenBank/DDBJ databases">
        <title>Yangia mangrovi SAOS 153D genome.</title>
        <authorList>
            <person name="Verma A."/>
            <person name="Pal Y."/>
            <person name="Sundharam S."/>
            <person name="Bisht B."/>
            <person name="Srinivasan K."/>
        </authorList>
    </citation>
    <scope>NUCLEOTIDE SEQUENCE [LARGE SCALE GENOMIC DNA]</scope>
    <source>
        <strain evidence="8">SAOS 153D</strain>
    </source>
</reference>
<dbReference type="InterPro" id="IPR012318">
    <property type="entry name" value="HTH_CRP"/>
</dbReference>
<dbReference type="EMBL" id="NTHN01000215">
    <property type="protein sequence ID" value="PBD18626.1"/>
    <property type="molecule type" value="Genomic_DNA"/>
</dbReference>
<dbReference type="AlphaFoldDB" id="A0A2A3JTU4"/>
<dbReference type="CDD" id="cd00038">
    <property type="entry name" value="CAP_ED"/>
    <property type="match status" value="1"/>
</dbReference>
<dbReference type="Pfam" id="PF13545">
    <property type="entry name" value="HTH_Crp_2"/>
    <property type="match status" value="1"/>
</dbReference>
<dbReference type="RefSeq" id="WP_095882767.1">
    <property type="nucleotide sequence ID" value="NZ_NTHN02000057.1"/>
</dbReference>
<keyword evidence="2" id="KW-0238">DNA-binding</keyword>
<dbReference type="SUPFAM" id="SSF51206">
    <property type="entry name" value="cAMP-binding domain-like"/>
    <property type="match status" value="1"/>
</dbReference>
<dbReference type="GO" id="GO:0003677">
    <property type="term" value="F:DNA binding"/>
    <property type="evidence" value="ECO:0007669"/>
    <property type="project" value="UniProtKB-KW"/>
</dbReference>
<keyword evidence="8" id="KW-1185">Reference proteome</keyword>
<keyword evidence="3" id="KW-0804">Transcription</keyword>
<evidence type="ECO:0000256" key="3">
    <source>
        <dbReference type="ARBA" id="ARBA00023163"/>
    </source>
</evidence>
<dbReference type="EMBL" id="NTHN02000057">
    <property type="protein sequence ID" value="MCT4372822.1"/>
    <property type="molecule type" value="Genomic_DNA"/>
</dbReference>
<dbReference type="Gene3D" id="2.60.120.10">
    <property type="entry name" value="Jelly Rolls"/>
    <property type="match status" value="1"/>
</dbReference>
<dbReference type="OrthoDB" id="7772718at2"/>
<dbReference type="GO" id="GO:0003700">
    <property type="term" value="F:DNA-binding transcription factor activity"/>
    <property type="evidence" value="ECO:0007669"/>
    <property type="project" value="TreeGrafter"/>
</dbReference>
<evidence type="ECO:0000256" key="2">
    <source>
        <dbReference type="ARBA" id="ARBA00023125"/>
    </source>
</evidence>
<dbReference type="PANTHER" id="PTHR24567:SF26">
    <property type="entry name" value="REGULATORY PROTEIN YEIL"/>
    <property type="match status" value="1"/>
</dbReference>
<dbReference type="Proteomes" id="UP000217448">
    <property type="component" value="Unassembled WGS sequence"/>
</dbReference>
<reference evidence="7" key="1">
    <citation type="submission" date="2017-09" db="EMBL/GenBank/DDBJ databases">
        <title>Yangia sp. SAOS 153D whole genome sequencing.</title>
        <authorList>
            <person name="Verma A."/>
            <person name="Krishnamurthi S."/>
        </authorList>
    </citation>
    <scope>NUCLEOTIDE SEQUENCE [LARGE SCALE GENOMIC DNA]</scope>
    <source>
        <strain evidence="7">SAOS 153D</strain>
    </source>
</reference>
<dbReference type="InterPro" id="IPR036388">
    <property type="entry name" value="WH-like_DNA-bd_sf"/>
</dbReference>
<keyword evidence="1" id="KW-0805">Transcription regulation</keyword>
<dbReference type="InterPro" id="IPR050397">
    <property type="entry name" value="Env_Response_Regulators"/>
</dbReference>
<dbReference type="Pfam" id="PF00027">
    <property type="entry name" value="cNMP_binding"/>
    <property type="match status" value="1"/>
</dbReference>
<dbReference type="InterPro" id="IPR014710">
    <property type="entry name" value="RmlC-like_jellyroll"/>
</dbReference>
<sequence>MLGDALEDRTWDIATLGWLGERSDAFRAAVRERARLRHYAQGDYVHHGGDDAGGIYGVVAGSFGTYAMSDSAGIVLGHIFREGAWFGQGPVVSGRPRYLSFQAMEPSAVLSLPGSALNQIVQAAAGAERELMSLSEYNQVIMSRVVSELLIRKTDARVAAVLLRLFEVSPGDARAGTSCRVTQAELSEMANTSRHTANSVLRTFEARGWIETSYGSITLRNPGALRDHAWA</sequence>
<dbReference type="InterPro" id="IPR036390">
    <property type="entry name" value="WH_DNA-bd_sf"/>
</dbReference>
<dbReference type="Gene3D" id="1.10.10.10">
    <property type="entry name" value="Winged helix-like DNA-binding domain superfamily/Winged helix DNA-binding domain"/>
    <property type="match status" value="1"/>
</dbReference>
<dbReference type="PROSITE" id="PS50042">
    <property type="entry name" value="CNMP_BINDING_3"/>
    <property type="match status" value="1"/>
</dbReference>
<accession>A0A2A3JTU4</accession>
<organism evidence="7">
    <name type="scientific">Alloyangia mangrovi</name>
    <dbReference type="NCBI Taxonomy" id="1779329"/>
    <lineage>
        <taxon>Bacteria</taxon>
        <taxon>Pseudomonadati</taxon>
        <taxon>Pseudomonadota</taxon>
        <taxon>Alphaproteobacteria</taxon>
        <taxon>Rhodobacterales</taxon>
        <taxon>Roseobacteraceae</taxon>
        <taxon>Alloyangia</taxon>
    </lineage>
</organism>
<name>A0A2A3JTU4_9RHOB</name>
<evidence type="ECO:0000259" key="5">
    <source>
        <dbReference type="PROSITE" id="PS51063"/>
    </source>
</evidence>
<comment type="caution">
    <text evidence="7">The sequence shown here is derived from an EMBL/GenBank/DDBJ whole genome shotgun (WGS) entry which is preliminary data.</text>
</comment>
<evidence type="ECO:0000313" key="8">
    <source>
        <dbReference type="Proteomes" id="UP000217448"/>
    </source>
</evidence>
<feature type="domain" description="Cyclic nucleotide-binding" evidence="4">
    <location>
        <begin position="37"/>
        <end position="133"/>
    </location>
</feature>